<dbReference type="InterPro" id="IPR028098">
    <property type="entry name" value="Glyco_trans_4-like_N"/>
</dbReference>
<dbReference type="Pfam" id="PF13439">
    <property type="entry name" value="Glyco_transf_4"/>
    <property type="match status" value="1"/>
</dbReference>
<dbReference type="SUPFAM" id="SSF53756">
    <property type="entry name" value="UDP-Glycosyltransferase/glycogen phosphorylase"/>
    <property type="match status" value="1"/>
</dbReference>
<dbReference type="AlphaFoldDB" id="A0A3B0R7T1"/>
<feature type="domain" description="Glycosyltransferase subfamily 4-like N-terminal" evidence="1">
    <location>
        <begin position="27"/>
        <end position="205"/>
    </location>
</feature>
<feature type="non-terminal residue" evidence="2">
    <location>
        <position position="208"/>
    </location>
</feature>
<proteinExistence type="predicted"/>
<evidence type="ECO:0000259" key="1">
    <source>
        <dbReference type="Pfam" id="PF13439"/>
    </source>
</evidence>
<sequence>MLQKNDDLSGGGPLRVLLASYRSHPFVGGQGIYVRYLAKALLDLGHQVDVVSGPPYPMLDPRAGLIKLPSLDLFAEDNALSALRWKHWRTWADLSEWLSHNSGAFGEPYAFGRRLRRYVDANAGRYDVLHDNQTLAQSLLKIQTRLPVVATLHHPISIDLRLALASEQRWWMRSLIKRWHKFVDMQAKTARQLPVILTVSEASKQAAL</sequence>
<name>A0A3B0R7T1_9ZZZZ</name>
<keyword evidence="2" id="KW-0808">Transferase</keyword>
<protein>
    <submittedName>
        <fullName evidence="2">Glycosyltransferase</fullName>
    </submittedName>
</protein>
<accession>A0A3B0R7T1</accession>
<gene>
    <name evidence="2" type="ORF">MNBD_ALPHA06-1202</name>
</gene>
<dbReference type="EMBL" id="UOEE01000059">
    <property type="protein sequence ID" value="VAV88171.1"/>
    <property type="molecule type" value="Genomic_DNA"/>
</dbReference>
<reference evidence="2" key="1">
    <citation type="submission" date="2018-06" db="EMBL/GenBank/DDBJ databases">
        <authorList>
            <person name="Zhirakovskaya E."/>
        </authorList>
    </citation>
    <scope>NUCLEOTIDE SEQUENCE</scope>
</reference>
<dbReference type="GO" id="GO:0016740">
    <property type="term" value="F:transferase activity"/>
    <property type="evidence" value="ECO:0007669"/>
    <property type="project" value="UniProtKB-KW"/>
</dbReference>
<evidence type="ECO:0000313" key="2">
    <source>
        <dbReference type="EMBL" id="VAV88171.1"/>
    </source>
</evidence>
<organism evidence="2">
    <name type="scientific">hydrothermal vent metagenome</name>
    <dbReference type="NCBI Taxonomy" id="652676"/>
    <lineage>
        <taxon>unclassified sequences</taxon>
        <taxon>metagenomes</taxon>
        <taxon>ecological metagenomes</taxon>
    </lineage>
</organism>
<dbReference type="Gene3D" id="3.40.50.2000">
    <property type="entry name" value="Glycogen Phosphorylase B"/>
    <property type="match status" value="1"/>
</dbReference>